<dbReference type="InterPro" id="IPR058982">
    <property type="entry name" value="Beta-barrel_AprE"/>
</dbReference>
<keyword evidence="5" id="KW-0997">Cell inner membrane</keyword>
<evidence type="ECO:0000256" key="3">
    <source>
        <dbReference type="ARBA" id="ARBA00022448"/>
    </source>
</evidence>
<dbReference type="InterPro" id="IPR010129">
    <property type="entry name" value="T1SS_HlyD"/>
</dbReference>
<evidence type="ECO:0000256" key="8">
    <source>
        <dbReference type="ARBA" id="ARBA00023136"/>
    </source>
</evidence>
<evidence type="ECO:0000256" key="5">
    <source>
        <dbReference type="ARBA" id="ARBA00022519"/>
    </source>
</evidence>
<comment type="caution">
    <text evidence="13">The sequence shown here is derived from an EMBL/GenBank/DDBJ whole genome shotgun (WGS) entry which is preliminary data.</text>
</comment>
<feature type="transmembrane region" description="Helical" evidence="10">
    <location>
        <begin position="12"/>
        <end position="36"/>
    </location>
</feature>
<accession>A0A562RAI5</accession>
<evidence type="ECO:0000259" key="11">
    <source>
        <dbReference type="Pfam" id="PF25994"/>
    </source>
</evidence>
<reference evidence="13 14" key="1">
    <citation type="submission" date="2019-07" db="EMBL/GenBank/DDBJ databases">
        <title>Genome sequencing of 100 strains of the haloalkaliphilic chemolithoautotrophic sulfur-oxidizing bacterium Thioalkalivibrio.</title>
        <authorList>
            <person name="Muyzer G."/>
        </authorList>
    </citation>
    <scope>NUCLEOTIDE SEQUENCE [LARGE SCALE GENOMIC DNA]</scope>
    <source>
        <strain evidence="13 14">ASO4-4</strain>
    </source>
</reference>
<comment type="subcellular location">
    <subcellularLocation>
        <location evidence="1">Cell inner membrane</location>
        <topology evidence="1">Single-pass membrane protein</topology>
    </subcellularLocation>
</comment>
<feature type="coiled-coil region" evidence="9">
    <location>
        <begin position="232"/>
        <end position="281"/>
    </location>
</feature>
<dbReference type="InterPro" id="IPR050739">
    <property type="entry name" value="MFP"/>
</dbReference>
<dbReference type="PANTHER" id="PTHR30386:SF17">
    <property type="entry name" value="ALKALINE PROTEASE SECRETION PROTEIN APRE"/>
    <property type="match status" value="1"/>
</dbReference>
<dbReference type="GO" id="GO:0006508">
    <property type="term" value="P:proteolysis"/>
    <property type="evidence" value="ECO:0007669"/>
    <property type="project" value="UniProtKB-KW"/>
</dbReference>
<evidence type="ECO:0000256" key="1">
    <source>
        <dbReference type="ARBA" id="ARBA00004377"/>
    </source>
</evidence>
<evidence type="ECO:0000256" key="2">
    <source>
        <dbReference type="ARBA" id="ARBA00009477"/>
    </source>
</evidence>
<evidence type="ECO:0000313" key="14">
    <source>
        <dbReference type="Proteomes" id="UP000318307"/>
    </source>
</evidence>
<sequence>MQNPELPKPDTNSAPAIITGFAILIFGFFGFVFWAVTAPLGKGIVCEGVVSVETHRKAVQHLYGGIVDEIRVRENEFVKKGDLLMRLSDVRPRSEYAMVRMEYFSTKARLARLRAERAGASSVAFPDILLAETDSEVKEILATQQALFERRMGSLQKEREILSENLASQTRYTENMQEVLEGRKKQAAIIMEELEDLRPLADAGHYPRNRLLSLERALEEVNTRHAEDLSLVSRTEGQIAELKLRLLKLEQDFLQDVENRISEAQSRLSSLKNQYAAALDMLHRTEIFSPEDGMVLAMSVHTIGGVISPGQKIMEIVPSDASLIIEARIQPRDIDRVHGNMKADLRFSAFDTRNTPVLEGDVVAVSADRLIDERTGYPYYLARVTVPLEELERLGRDKELLPGMPAEVVIKTGERTLMQYLIDPFRERLFVSFKEE</sequence>
<dbReference type="Proteomes" id="UP000318307">
    <property type="component" value="Unassembled WGS sequence"/>
</dbReference>
<dbReference type="GO" id="GO:0008233">
    <property type="term" value="F:peptidase activity"/>
    <property type="evidence" value="ECO:0007669"/>
    <property type="project" value="UniProtKB-KW"/>
</dbReference>
<dbReference type="InterPro" id="IPR058781">
    <property type="entry name" value="HH_AprE-like"/>
</dbReference>
<keyword evidence="3" id="KW-0813">Transport</keyword>
<evidence type="ECO:0000256" key="6">
    <source>
        <dbReference type="ARBA" id="ARBA00022692"/>
    </source>
</evidence>
<keyword evidence="6 10" id="KW-0812">Transmembrane</keyword>
<evidence type="ECO:0000259" key="12">
    <source>
        <dbReference type="Pfam" id="PF26002"/>
    </source>
</evidence>
<dbReference type="PRINTS" id="PR01490">
    <property type="entry name" value="RTXTOXIND"/>
</dbReference>
<dbReference type="AlphaFoldDB" id="A0A562RAI5"/>
<dbReference type="Gene3D" id="2.40.30.170">
    <property type="match status" value="1"/>
</dbReference>
<dbReference type="GO" id="GO:0005886">
    <property type="term" value="C:plasma membrane"/>
    <property type="evidence" value="ECO:0007669"/>
    <property type="project" value="UniProtKB-SubCell"/>
</dbReference>
<protein>
    <submittedName>
        <fullName evidence="13">HlyD family secretion protein/protease secretion system membrane fusion protein/epimerase transport system membrane fusion protein</fullName>
    </submittedName>
</protein>
<dbReference type="NCBIfam" id="TIGR01843">
    <property type="entry name" value="type_I_hlyD"/>
    <property type="match status" value="1"/>
</dbReference>
<keyword evidence="8 10" id="KW-0472">Membrane</keyword>
<evidence type="ECO:0000256" key="7">
    <source>
        <dbReference type="ARBA" id="ARBA00022989"/>
    </source>
</evidence>
<keyword evidence="13" id="KW-0378">Hydrolase</keyword>
<dbReference type="EMBL" id="VLLC01000031">
    <property type="protein sequence ID" value="TWI66081.1"/>
    <property type="molecule type" value="Genomic_DNA"/>
</dbReference>
<keyword evidence="14" id="KW-1185">Reference proteome</keyword>
<dbReference type="RefSeq" id="WP_144686365.1">
    <property type="nucleotide sequence ID" value="NZ_VLLC01000031.1"/>
</dbReference>
<evidence type="ECO:0000256" key="9">
    <source>
        <dbReference type="SAM" id="Coils"/>
    </source>
</evidence>
<comment type="similarity">
    <text evidence="2">Belongs to the membrane fusion protein (MFP) (TC 8.A.1) family.</text>
</comment>
<evidence type="ECO:0000256" key="4">
    <source>
        <dbReference type="ARBA" id="ARBA00022475"/>
    </source>
</evidence>
<dbReference type="Pfam" id="PF26002">
    <property type="entry name" value="Beta-barrel_AprE"/>
    <property type="match status" value="1"/>
</dbReference>
<dbReference type="GO" id="GO:0009306">
    <property type="term" value="P:protein secretion"/>
    <property type="evidence" value="ECO:0007669"/>
    <property type="project" value="InterPro"/>
</dbReference>
<keyword evidence="4" id="KW-1003">Cell membrane</keyword>
<keyword evidence="7 10" id="KW-1133">Transmembrane helix</keyword>
<dbReference type="PANTHER" id="PTHR30386">
    <property type="entry name" value="MEMBRANE FUSION SUBUNIT OF EMRAB-TOLC MULTIDRUG EFFLUX PUMP"/>
    <property type="match status" value="1"/>
</dbReference>
<evidence type="ECO:0000256" key="10">
    <source>
        <dbReference type="SAM" id="Phobius"/>
    </source>
</evidence>
<dbReference type="OrthoDB" id="9810980at2"/>
<keyword evidence="13" id="KW-0645">Protease</keyword>
<organism evidence="13 14">
    <name type="scientific">Desulfobotulus alkaliphilus</name>
    <dbReference type="NCBI Taxonomy" id="622671"/>
    <lineage>
        <taxon>Bacteria</taxon>
        <taxon>Pseudomonadati</taxon>
        <taxon>Thermodesulfobacteriota</taxon>
        <taxon>Desulfobacteria</taxon>
        <taxon>Desulfobacterales</taxon>
        <taxon>Desulfobacteraceae</taxon>
        <taxon>Desulfobotulus</taxon>
    </lineage>
</organism>
<feature type="domain" description="AprE-like long alpha-helical hairpin" evidence="11">
    <location>
        <begin position="93"/>
        <end position="280"/>
    </location>
</feature>
<evidence type="ECO:0000313" key="13">
    <source>
        <dbReference type="EMBL" id="TWI66081.1"/>
    </source>
</evidence>
<dbReference type="InterPro" id="IPR006144">
    <property type="entry name" value="Secretion_HlyD_CS"/>
</dbReference>
<dbReference type="Pfam" id="PF25994">
    <property type="entry name" value="HH_AprE"/>
    <property type="match status" value="1"/>
</dbReference>
<proteinExistence type="inferred from homology"/>
<feature type="domain" description="AprE-like beta-barrel" evidence="12">
    <location>
        <begin position="323"/>
        <end position="413"/>
    </location>
</feature>
<name>A0A562RAI5_9BACT</name>
<keyword evidence="9" id="KW-0175">Coiled coil</keyword>
<dbReference type="PROSITE" id="PS00543">
    <property type="entry name" value="HLYD_FAMILY"/>
    <property type="match status" value="1"/>
</dbReference>
<gene>
    <name evidence="13" type="ORF">LZ24_02931</name>
</gene>